<dbReference type="Proteomes" id="UP000271222">
    <property type="component" value="Unassembled WGS sequence"/>
</dbReference>
<evidence type="ECO:0000256" key="7">
    <source>
        <dbReference type="ARBA" id="ARBA00022785"/>
    </source>
</evidence>
<dbReference type="InterPro" id="IPR042119">
    <property type="entry name" value="QueA_dom2"/>
</dbReference>
<dbReference type="Pfam" id="PF02547">
    <property type="entry name" value="Queuosine_synth"/>
    <property type="match status" value="1"/>
</dbReference>
<comment type="function">
    <text evidence="13">Transfers and isomerizes the ribose moiety from AdoMet to the 7-aminomethyl group of 7-deazaguanine (preQ1-tRNA) to give epoxyqueuosine (oQ-tRNA).</text>
</comment>
<evidence type="ECO:0000256" key="5">
    <source>
        <dbReference type="ARBA" id="ARBA00022679"/>
    </source>
</evidence>
<evidence type="ECO:0000313" key="14">
    <source>
        <dbReference type="EMBL" id="RNM03464.1"/>
    </source>
</evidence>
<dbReference type="OrthoDB" id="9805933at2"/>
<reference evidence="14 15" key="1">
    <citation type="submission" date="2018-10" db="EMBL/GenBank/DDBJ databases">
        <title>Draft Genome Sequence of Ralstonia pseudosolanacearum (R. solanacearum phylotype I) Strain Tg03 Isolated from Luffa cylindrica in China.</title>
        <authorList>
            <person name="Yuan G.-Q."/>
            <person name="Li Q.-Q."/>
            <person name="Zhang Y.-W."/>
        </authorList>
    </citation>
    <scope>NUCLEOTIDE SEQUENCE [LARGE SCALE GENOMIC DNA]</scope>
    <source>
        <strain evidence="14 15">Tg03</strain>
    </source>
</reference>
<sequence length="362" mass="39863">MSAPPFMLTLSDFDFDLPPELIAQTALPDRTASRLLAARHDAQGTHFDDRQFADLVDYLRPGDLLVFNDTRVIKARFFGHKASGGRIEVLVERLLDEHTVLAQIRSSKSPVAGSTLRLADAFDVTVGPRHEPFFTLRFPQPALELIEQYGRLPLPPYIEHTPDSFDETRYQTVYARTPGAVAAPTAGLHFDDALFARLDAMGVRRGFLTLHVGAGTFSPVRVENIAEHRMHSEWYAISPELAEAIRGTRAAGGRIVAVGTTSMRALESAAQPDGTLAAGSGETDIFITPGYRFRLVDALVTNFHLPKSTLLMLVSAFAGLETIRAAYRHAIAQRYRFFSYGDAMFLTRAEPDTQSASPDPSC</sequence>
<evidence type="ECO:0000256" key="10">
    <source>
        <dbReference type="ARBA" id="ARBA00066503"/>
    </source>
</evidence>
<keyword evidence="14" id="KW-0413">Isomerase</keyword>
<dbReference type="GO" id="GO:0005737">
    <property type="term" value="C:cytoplasm"/>
    <property type="evidence" value="ECO:0007669"/>
    <property type="project" value="UniProtKB-SubCell"/>
</dbReference>
<comment type="subunit">
    <text evidence="3 13">Monomer.</text>
</comment>
<dbReference type="PANTHER" id="PTHR30307">
    <property type="entry name" value="S-ADENOSYLMETHIONINE:TRNA RIBOSYLTRANSFERASE-ISOMERASE"/>
    <property type="match status" value="1"/>
</dbReference>
<dbReference type="NCBIfam" id="TIGR00113">
    <property type="entry name" value="queA"/>
    <property type="match status" value="1"/>
</dbReference>
<dbReference type="GO" id="GO:0008616">
    <property type="term" value="P:tRNA queuosine(34) biosynthetic process"/>
    <property type="evidence" value="ECO:0007669"/>
    <property type="project" value="UniProtKB-UniRule"/>
</dbReference>
<dbReference type="EC" id="2.4.99.17" evidence="10 13"/>
<dbReference type="UniPathway" id="UPA00392"/>
<keyword evidence="7 13" id="KW-0671">Queuosine biosynthesis</keyword>
<keyword evidence="14" id="KW-0328">Glycosyltransferase</keyword>
<dbReference type="FunFam" id="3.40.1780.10:FF:000001">
    <property type="entry name" value="S-adenosylmethionine:tRNA ribosyltransferase-isomerase"/>
    <property type="match status" value="1"/>
</dbReference>
<evidence type="ECO:0000256" key="2">
    <source>
        <dbReference type="ARBA" id="ARBA00004691"/>
    </source>
</evidence>
<evidence type="ECO:0000256" key="9">
    <source>
        <dbReference type="ARBA" id="ARBA00061210"/>
    </source>
</evidence>
<accession>A0A454TMN4</accession>
<comment type="caution">
    <text evidence="14">The sequence shown here is derived from an EMBL/GenBank/DDBJ whole genome shotgun (WGS) entry which is preliminary data.</text>
</comment>
<comment type="similarity">
    <text evidence="9 13">Belongs to the QueA family.</text>
</comment>
<evidence type="ECO:0000256" key="8">
    <source>
        <dbReference type="ARBA" id="ARBA00052751"/>
    </source>
</evidence>
<dbReference type="GO" id="GO:0051075">
    <property type="term" value="F:S-adenosylmethionine:tRNA ribosyltransferase-isomerase activity"/>
    <property type="evidence" value="ECO:0007669"/>
    <property type="project" value="UniProtKB-EC"/>
</dbReference>
<dbReference type="RefSeq" id="WP_058908293.1">
    <property type="nucleotide sequence ID" value="NZ_CP025741.1"/>
</dbReference>
<evidence type="ECO:0000256" key="3">
    <source>
        <dbReference type="ARBA" id="ARBA00011245"/>
    </source>
</evidence>
<dbReference type="Gene3D" id="3.40.1780.10">
    <property type="entry name" value="QueA-like"/>
    <property type="match status" value="1"/>
</dbReference>
<evidence type="ECO:0000256" key="1">
    <source>
        <dbReference type="ARBA" id="ARBA00004496"/>
    </source>
</evidence>
<evidence type="ECO:0000256" key="4">
    <source>
        <dbReference type="ARBA" id="ARBA00022490"/>
    </source>
</evidence>
<keyword evidence="5 13" id="KW-0808">Transferase</keyword>
<dbReference type="EMBL" id="RJTL01000033">
    <property type="protein sequence ID" value="RNM03464.1"/>
    <property type="molecule type" value="Genomic_DNA"/>
</dbReference>
<dbReference type="InterPro" id="IPR042118">
    <property type="entry name" value="QueA_dom1"/>
</dbReference>
<evidence type="ECO:0000256" key="13">
    <source>
        <dbReference type="HAMAP-Rule" id="MF_00113"/>
    </source>
</evidence>
<evidence type="ECO:0000256" key="12">
    <source>
        <dbReference type="ARBA" id="ARBA00076160"/>
    </source>
</evidence>
<dbReference type="Gene3D" id="2.40.10.240">
    <property type="entry name" value="QueA-like"/>
    <property type="match status" value="1"/>
</dbReference>
<keyword evidence="6 13" id="KW-0949">S-adenosyl-L-methionine</keyword>
<proteinExistence type="inferred from homology"/>
<evidence type="ECO:0000256" key="11">
    <source>
        <dbReference type="ARBA" id="ARBA00069325"/>
    </source>
</evidence>
<organism evidence="14 15">
    <name type="scientific">Ralstonia pseudosolanacearum</name>
    <dbReference type="NCBI Taxonomy" id="1310165"/>
    <lineage>
        <taxon>Bacteria</taxon>
        <taxon>Pseudomonadati</taxon>
        <taxon>Pseudomonadota</taxon>
        <taxon>Betaproteobacteria</taxon>
        <taxon>Burkholderiales</taxon>
        <taxon>Burkholderiaceae</taxon>
        <taxon>Ralstonia</taxon>
        <taxon>Ralstonia solanacearum species complex</taxon>
    </lineage>
</organism>
<dbReference type="InterPro" id="IPR003699">
    <property type="entry name" value="QueA"/>
</dbReference>
<gene>
    <name evidence="13 14" type="primary">queA</name>
    <name evidence="14" type="ORF">EGA29_18440</name>
</gene>
<protein>
    <recommendedName>
        <fullName evidence="11 13">S-adenosylmethionine:tRNA ribosyltransferase-isomerase</fullName>
        <ecNumber evidence="10 13">2.4.99.17</ecNumber>
    </recommendedName>
    <alternativeName>
        <fullName evidence="12 13">Queuosine biosynthesis protein QueA</fullName>
    </alternativeName>
</protein>
<dbReference type="InterPro" id="IPR036100">
    <property type="entry name" value="QueA_sf"/>
</dbReference>
<comment type="subcellular location">
    <subcellularLocation>
        <location evidence="1 13">Cytoplasm</location>
    </subcellularLocation>
</comment>
<dbReference type="PANTHER" id="PTHR30307:SF0">
    <property type="entry name" value="S-ADENOSYLMETHIONINE:TRNA RIBOSYLTRANSFERASE-ISOMERASE"/>
    <property type="match status" value="1"/>
</dbReference>
<evidence type="ECO:0000313" key="15">
    <source>
        <dbReference type="Proteomes" id="UP000271222"/>
    </source>
</evidence>
<evidence type="ECO:0000256" key="6">
    <source>
        <dbReference type="ARBA" id="ARBA00022691"/>
    </source>
</evidence>
<comment type="pathway">
    <text evidence="2 13">tRNA modification; tRNA-queuosine biosynthesis.</text>
</comment>
<dbReference type="AlphaFoldDB" id="A0A454TMN4"/>
<dbReference type="HAMAP" id="MF_00113">
    <property type="entry name" value="QueA"/>
    <property type="match status" value="1"/>
</dbReference>
<name>A0A454TMN4_9RALS</name>
<dbReference type="SUPFAM" id="SSF111337">
    <property type="entry name" value="QueA-like"/>
    <property type="match status" value="1"/>
</dbReference>
<dbReference type="NCBIfam" id="NF001140">
    <property type="entry name" value="PRK00147.1"/>
    <property type="match status" value="1"/>
</dbReference>
<comment type="catalytic activity">
    <reaction evidence="8 13">
        <text>7-aminomethyl-7-carbaguanosine(34) in tRNA + S-adenosyl-L-methionine = epoxyqueuosine(34) in tRNA + adenine + L-methionine + 2 H(+)</text>
        <dbReference type="Rhea" id="RHEA:32155"/>
        <dbReference type="Rhea" id="RHEA-COMP:10342"/>
        <dbReference type="Rhea" id="RHEA-COMP:18582"/>
        <dbReference type="ChEBI" id="CHEBI:15378"/>
        <dbReference type="ChEBI" id="CHEBI:16708"/>
        <dbReference type="ChEBI" id="CHEBI:57844"/>
        <dbReference type="ChEBI" id="CHEBI:59789"/>
        <dbReference type="ChEBI" id="CHEBI:82833"/>
        <dbReference type="ChEBI" id="CHEBI:194443"/>
        <dbReference type="EC" id="2.4.99.17"/>
    </reaction>
</comment>
<keyword evidence="4 13" id="KW-0963">Cytoplasm</keyword>